<evidence type="ECO:0000256" key="4">
    <source>
        <dbReference type="ARBA" id="ARBA00022475"/>
    </source>
</evidence>
<evidence type="ECO:0000256" key="1">
    <source>
        <dbReference type="ARBA" id="ARBA00004651"/>
    </source>
</evidence>
<feature type="transmembrane region" description="Helical" evidence="9">
    <location>
        <begin position="216"/>
        <end position="243"/>
    </location>
</feature>
<sequence>MRPRIRHALSSLATRNAACEGETHDSCLPGGEGADGTLEQDPALPPVAVSEADHERESRWTLPKILLWAAIALLGGVAWTMLAIVRGETVNAIWFVFAAVCTYLIGYRFYAKVIEKYLLRPDDRRATPAEVLEDGKDFVPTDRRVLYGHHFAAIAGAGPLVGPVLAAQMGFLPGTIWIIVGVVLAGAVQDYTVLFFSMRRGGRSIGQMARDVLGKFGGTAAIIASLLIMVIIIAILALVVVNALGESPWGVFSVGMTLPIALFMGVYLRYLRPGRVTEVSLIGFVLLIAAIIGGGAVAGTEWGQAVFTLDRTTIAWGIIVYGFIAAILPVWLLLAPRDYLSTFMKVGVIVMLAGAIVLVRPEISVPAFTEFAETGLGPVFSGALFPFLFVTIACGALSGFHALISSGTTPKLIEKERQTRFIGYGGMLMESFVAIMALVAAISIDQGIYFAMNAPAALTGGTVENAAAFVNSLGLTGVNVTPDVLSSTASAVGEESIVSRTGGAPTLALGLAHIMHQLIGGPAIMGFWYHFAIMFEALFILTAVDAGTRVARFMLQDTIGAFLPRFRDVSWRPGVWICTAIMVAGWGYILILGVTDPLGGINTFFPLFGIANQLLAGIALAVVFAIVAKRGKSYVRWLWIIALPLAFTAVITITASLYKIFSPVPGIGYWANNAKYRAAQVAGDGSLGSPEVVEAVIRNTAVQGTLSIIFVVLTAIVMVIAVVVGIKAIRSGVVDDSGEEPAVPSRRFAPAGLIPTRAERELESRWQEHELTQPRRGPSRH</sequence>
<dbReference type="InterPro" id="IPR051605">
    <property type="entry name" value="CstA"/>
</dbReference>
<name>A0ABM8FXN3_9MICO</name>
<evidence type="ECO:0000256" key="8">
    <source>
        <dbReference type="SAM" id="MobiDB-lite"/>
    </source>
</evidence>
<feature type="transmembrane region" description="Helical" evidence="9">
    <location>
        <begin position="91"/>
        <end position="110"/>
    </location>
</feature>
<dbReference type="InterPro" id="IPR003706">
    <property type="entry name" value="CstA_N"/>
</dbReference>
<dbReference type="PANTHER" id="PTHR30252:SF3">
    <property type="entry name" value="PYRUVATE_PROTON SYMPORTER BTST"/>
    <property type="match status" value="1"/>
</dbReference>
<evidence type="ECO:0000256" key="5">
    <source>
        <dbReference type="ARBA" id="ARBA00022692"/>
    </source>
</evidence>
<protein>
    <submittedName>
        <fullName evidence="11">Carbon starvation protein</fullName>
    </submittedName>
</protein>
<feature type="transmembrane region" description="Helical" evidence="9">
    <location>
        <begin position="65"/>
        <end position="85"/>
    </location>
</feature>
<comment type="similarity">
    <text evidence="2">Belongs to the peptide transporter carbon starvation (CstA) (TC 2.A.114) family.</text>
</comment>
<evidence type="ECO:0000313" key="11">
    <source>
        <dbReference type="EMBL" id="BDZ40504.1"/>
    </source>
</evidence>
<gene>
    <name evidence="11" type="ORF">GCM10025863_31180</name>
</gene>
<dbReference type="Pfam" id="PF02554">
    <property type="entry name" value="CstA"/>
    <property type="match status" value="1"/>
</dbReference>
<feature type="transmembrane region" description="Helical" evidence="9">
    <location>
        <begin position="151"/>
        <end position="170"/>
    </location>
</feature>
<evidence type="ECO:0000256" key="6">
    <source>
        <dbReference type="ARBA" id="ARBA00022989"/>
    </source>
</evidence>
<feature type="transmembrane region" description="Helical" evidence="9">
    <location>
        <begin position="280"/>
        <end position="302"/>
    </location>
</feature>
<keyword evidence="7 9" id="KW-0472">Membrane</keyword>
<evidence type="ECO:0000313" key="12">
    <source>
        <dbReference type="Proteomes" id="UP001321543"/>
    </source>
</evidence>
<feature type="compositionally biased region" description="Basic and acidic residues" evidence="8">
    <location>
        <begin position="759"/>
        <end position="773"/>
    </location>
</feature>
<dbReference type="EMBL" id="AP027728">
    <property type="protein sequence ID" value="BDZ40504.1"/>
    <property type="molecule type" value="Genomic_DNA"/>
</dbReference>
<dbReference type="RefSeq" id="WP_286301050.1">
    <property type="nucleotide sequence ID" value="NZ_AP027728.1"/>
</dbReference>
<reference evidence="12" key="1">
    <citation type="journal article" date="2019" name="Int. J. Syst. Evol. Microbiol.">
        <title>The Global Catalogue of Microorganisms (GCM) 10K type strain sequencing project: providing services to taxonomists for standard genome sequencing and annotation.</title>
        <authorList>
            <consortium name="The Broad Institute Genomics Platform"/>
            <consortium name="The Broad Institute Genome Sequencing Center for Infectious Disease"/>
            <person name="Wu L."/>
            <person name="Ma J."/>
        </authorList>
    </citation>
    <scope>NUCLEOTIDE SEQUENCE [LARGE SCALE GENOMIC DNA]</scope>
    <source>
        <strain evidence="12">NBRC 106310</strain>
    </source>
</reference>
<keyword evidence="5 9" id="KW-0812">Transmembrane</keyword>
<evidence type="ECO:0000256" key="2">
    <source>
        <dbReference type="ARBA" id="ARBA00007755"/>
    </source>
</evidence>
<accession>A0ABM8FXN3</accession>
<feature type="region of interest" description="Disordered" evidence="8">
    <location>
        <begin position="23"/>
        <end position="42"/>
    </location>
</feature>
<feature type="region of interest" description="Disordered" evidence="8">
    <location>
        <begin position="759"/>
        <end position="781"/>
    </location>
</feature>
<dbReference type="Proteomes" id="UP001321543">
    <property type="component" value="Chromosome"/>
</dbReference>
<feature type="transmembrane region" description="Helical" evidence="9">
    <location>
        <begin position="342"/>
        <end position="359"/>
    </location>
</feature>
<feature type="transmembrane region" description="Helical" evidence="9">
    <location>
        <begin position="379"/>
        <end position="400"/>
    </location>
</feature>
<evidence type="ECO:0000259" key="10">
    <source>
        <dbReference type="Pfam" id="PF02554"/>
    </source>
</evidence>
<keyword evidence="12" id="KW-1185">Reference proteome</keyword>
<feature type="transmembrane region" description="Helical" evidence="9">
    <location>
        <begin position="314"/>
        <end position="335"/>
    </location>
</feature>
<evidence type="ECO:0000256" key="7">
    <source>
        <dbReference type="ARBA" id="ARBA00023136"/>
    </source>
</evidence>
<feature type="transmembrane region" description="Helical" evidence="9">
    <location>
        <begin position="249"/>
        <end position="268"/>
    </location>
</feature>
<feature type="transmembrane region" description="Helical" evidence="9">
    <location>
        <begin position="527"/>
        <end position="548"/>
    </location>
</feature>
<comment type="subcellular location">
    <subcellularLocation>
        <location evidence="1">Cell membrane</location>
        <topology evidence="1">Multi-pass membrane protein</topology>
    </subcellularLocation>
</comment>
<evidence type="ECO:0000256" key="9">
    <source>
        <dbReference type="SAM" id="Phobius"/>
    </source>
</evidence>
<proteinExistence type="inferred from homology"/>
<feature type="transmembrane region" description="Helical" evidence="9">
    <location>
        <begin position="421"/>
        <end position="444"/>
    </location>
</feature>
<keyword evidence="4" id="KW-1003">Cell membrane</keyword>
<feature type="transmembrane region" description="Helical" evidence="9">
    <location>
        <begin position="603"/>
        <end position="626"/>
    </location>
</feature>
<feature type="domain" description="CstA N-terminal" evidence="10">
    <location>
        <begin position="91"/>
        <end position="655"/>
    </location>
</feature>
<keyword evidence="3" id="KW-0813">Transport</keyword>
<evidence type="ECO:0000256" key="3">
    <source>
        <dbReference type="ARBA" id="ARBA00022448"/>
    </source>
</evidence>
<keyword evidence="6 9" id="KW-1133">Transmembrane helix</keyword>
<feature type="transmembrane region" description="Helical" evidence="9">
    <location>
        <begin position="706"/>
        <end position="726"/>
    </location>
</feature>
<organism evidence="11 12">
    <name type="scientific">Microbacterium suwonense</name>
    <dbReference type="NCBI Taxonomy" id="683047"/>
    <lineage>
        <taxon>Bacteria</taxon>
        <taxon>Bacillati</taxon>
        <taxon>Actinomycetota</taxon>
        <taxon>Actinomycetes</taxon>
        <taxon>Micrococcales</taxon>
        <taxon>Microbacteriaceae</taxon>
        <taxon>Microbacterium</taxon>
    </lineage>
</organism>
<dbReference type="PANTHER" id="PTHR30252">
    <property type="entry name" value="INNER MEMBRANE PEPTIDE TRANSPORTER"/>
    <property type="match status" value="1"/>
</dbReference>
<feature type="transmembrane region" description="Helical" evidence="9">
    <location>
        <begin position="176"/>
        <end position="196"/>
    </location>
</feature>
<feature type="transmembrane region" description="Helical" evidence="9">
    <location>
        <begin position="638"/>
        <end position="661"/>
    </location>
</feature>
<feature type="transmembrane region" description="Helical" evidence="9">
    <location>
        <begin position="569"/>
        <end position="591"/>
    </location>
</feature>